<dbReference type="InterPro" id="IPR007253">
    <property type="entry name" value="Cell_wall-bd_2"/>
</dbReference>
<proteinExistence type="predicted"/>
<dbReference type="PANTHER" id="PTHR30032:SF8">
    <property type="entry name" value="GERMINATION-SPECIFIC N-ACETYLMURAMOYL-L-ALANINE AMIDASE"/>
    <property type="match status" value="1"/>
</dbReference>
<dbReference type="InterPro" id="IPR051922">
    <property type="entry name" value="Bact_Sporulation_Assoc"/>
</dbReference>
<evidence type="ECO:0000313" key="2">
    <source>
        <dbReference type="EMBL" id="MFL0196256.1"/>
    </source>
</evidence>
<reference evidence="2 3" key="1">
    <citation type="submission" date="2024-11" db="EMBL/GenBank/DDBJ databases">
        <authorList>
            <person name="Heng Y.C."/>
            <person name="Lim A.C.H."/>
            <person name="Lee J.K.Y."/>
            <person name="Kittelmann S."/>
        </authorList>
    </citation>
    <scope>NUCLEOTIDE SEQUENCE [LARGE SCALE GENOMIC DNA]</scope>
    <source>
        <strain evidence="2 3">WILCCON 0269</strain>
    </source>
</reference>
<sequence>MKNINLKMISVLCMCIVISTMTVITPLSTYAATTGTQAITPGAIVTYTQLKAAAVALPQNAQDIIFRGGFTTKGKATTTFIPDKTKIYYLQDATTRIISFYQFYTMIPFTTYPAVHYYAYVYEYHTTDTSSTPLTPSSAMFVANDKTLYKKLQDGTVLSDGTTVTTTNTGRYQHKRFTTMIDIANEFFPVQKNEVNKVITLKNVVIASGTIFADSLSGSVLAAELNAPILLLNTKSDSAVYSFITSKLNKNGTVYILGREGAISTDIENKFKKLAYNVIRIGGLDRYDTCEQVNNNLNIPKGTPVFLASGEDFPDALSAGAVAAIKQYPILVTQKDTLPPQTIHQLIKIKPSAIYVVGGTGVISDNIFNTLNNYSSNVTRISGADRYATSLSICKSFDSEYGTTVIFAAGSDFKDAVCASSLAAKYSAPIILTNNNIKDSKTYIDNSKYLNIYILGGTDEISTDVENALKK</sequence>
<gene>
    <name evidence="2" type="ORF">ACJDU8_11890</name>
</gene>
<comment type="caution">
    <text evidence="2">The sequence shown here is derived from an EMBL/GenBank/DDBJ whole genome shotgun (WGS) entry which is preliminary data.</text>
</comment>
<organism evidence="2 3">
    <name type="scientific">Candidatus Clostridium eludens</name>
    <dbReference type="NCBI Taxonomy" id="3381663"/>
    <lineage>
        <taxon>Bacteria</taxon>
        <taxon>Bacillati</taxon>
        <taxon>Bacillota</taxon>
        <taxon>Clostridia</taxon>
        <taxon>Eubacteriales</taxon>
        <taxon>Clostridiaceae</taxon>
        <taxon>Clostridium</taxon>
    </lineage>
</organism>
<keyword evidence="1" id="KW-0732">Signal</keyword>
<dbReference type="RefSeq" id="WP_406792366.1">
    <property type="nucleotide sequence ID" value="NZ_JBJHZX010000016.1"/>
</dbReference>
<dbReference type="Gene3D" id="3.40.50.12090">
    <property type="match status" value="3"/>
</dbReference>
<name>A0ABW8SKG0_9CLOT</name>
<feature type="signal peptide" evidence="1">
    <location>
        <begin position="1"/>
        <end position="31"/>
    </location>
</feature>
<protein>
    <submittedName>
        <fullName evidence="2">Cell wall-binding repeat-containing protein</fullName>
    </submittedName>
</protein>
<feature type="chain" id="PRO_5045341594" evidence="1">
    <location>
        <begin position="32"/>
        <end position="471"/>
    </location>
</feature>
<dbReference type="Proteomes" id="UP001623660">
    <property type="component" value="Unassembled WGS sequence"/>
</dbReference>
<keyword evidence="3" id="KW-1185">Reference proteome</keyword>
<accession>A0ABW8SKG0</accession>
<evidence type="ECO:0000313" key="3">
    <source>
        <dbReference type="Proteomes" id="UP001623660"/>
    </source>
</evidence>
<dbReference type="PANTHER" id="PTHR30032">
    <property type="entry name" value="N-ACETYLMURAMOYL-L-ALANINE AMIDASE-RELATED"/>
    <property type="match status" value="1"/>
</dbReference>
<dbReference type="EMBL" id="JBJHZX010000016">
    <property type="protein sequence ID" value="MFL0196256.1"/>
    <property type="molecule type" value="Genomic_DNA"/>
</dbReference>
<evidence type="ECO:0000256" key="1">
    <source>
        <dbReference type="SAM" id="SignalP"/>
    </source>
</evidence>
<dbReference type="Pfam" id="PF04122">
    <property type="entry name" value="CW_binding_2"/>
    <property type="match status" value="3"/>
</dbReference>